<dbReference type="PANTHER" id="PTHR12151">
    <property type="entry name" value="ELECTRON TRANSPORT PROTIN SCO1/SENC FAMILY MEMBER"/>
    <property type="match status" value="1"/>
</dbReference>
<reference evidence="6 7" key="1">
    <citation type="journal article" date="2009" name="Appl. Environ. Microbiol.">
        <title>Three genomes from the phylum Acidobacteria provide insight into the lifestyles of these microorganisms in soils.</title>
        <authorList>
            <person name="Ward N.L."/>
            <person name="Challacombe J.F."/>
            <person name="Janssen P.H."/>
            <person name="Henrissat B."/>
            <person name="Coutinho P.M."/>
            <person name="Wu M."/>
            <person name="Xie G."/>
            <person name="Haft D.H."/>
            <person name="Sait M."/>
            <person name="Badger J."/>
            <person name="Barabote R.D."/>
            <person name="Bradley B."/>
            <person name="Brettin T.S."/>
            <person name="Brinkac L.M."/>
            <person name="Bruce D."/>
            <person name="Creasy T."/>
            <person name="Daugherty S.C."/>
            <person name="Davidsen T.M."/>
            <person name="DeBoy R.T."/>
            <person name="Detter J.C."/>
            <person name="Dodson R.J."/>
            <person name="Durkin A.S."/>
            <person name="Ganapathy A."/>
            <person name="Gwinn-Giglio M."/>
            <person name="Han C.S."/>
            <person name="Khouri H."/>
            <person name="Kiss H."/>
            <person name="Kothari S.P."/>
            <person name="Madupu R."/>
            <person name="Nelson K.E."/>
            <person name="Nelson W.C."/>
            <person name="Paulsen I."/>
            <person name="Penn K."/>
            <person name="Ren Q."/>
            <person name="Rosovitz M.J."/>
            <person name="Selengut J.D."/>
            <person name="Shrivastava S."/>
            <person name="Sullivan S.A."/>
            <person name="Tapia R."/>
            <person name="Thompson L.S."/>
            <person name="Watkins K.L."/>
            <person name="Yang Q."/>
            <person name="Yu C."/>
            <person name="Zafar N."/>
            <person name="Zhou L."/>
            <person name="Kuske C.R."/>
        </authorList>
    </citation>
    <scope>NUCLEOTIDE SEQUENCE [LARGE SCALE GENOMIC DNA]</scope>
    <source>
        <strain evidence="6 7">Ellin345</strain>
    </source>
</reference>
<dbReference type="Gene3D" id="3.40.30.10">
    <property type="entry name" value="Glutaredoxin"/>
    <property type="match status" value="1"/>
</dbReference>
<name>Q1IM52_KORVE</name>
<feature type="domain" description="Thioredoxin" evidence="5">
    <location>
        <begin position="113"/>
        <end position="282"/>
    </location>
</feature>
<evidence type="ECO:0000256" key="4">
    <source>
        <dbReference type="PIRSR" id="PIRSR603782-2"/>
    </source>
</evidence>
<feature type="binding site" evidence="3">
    <location>
        <position position="157"/>
    </location>
    <ligand>
        <name>Cu cation</name>
        <dbReference type="ChEBI" id="CHEBI:23378"/>
    </ligand>
</feature>
<evidence type="ECO:0000256" key="3">
    <source>
        <dbReference type="PIRSR" id="PIRSR603782-1"/>
    </source>
</evidence>
<dbReference type="KEGG" id="aba:Acid345_3047"/>
<dbReference type="Gene3D" id="2.40.50.320">
    <property type="entry name" value="Copper binding periplasmic protein CusF"/>
    <property type="match status" value="1"/>
</dbReference>
<dbReference type="InterPro" id="IPR036249">
    <property type="entry name" value="Thioredoxin-like_sf"/>
</dbReference>
<dbReference type="SUPFAM" id="SSF52833">
    <property type="entry name" value="Thioredoxin-like"/>
    <property type="match status" value="1"/>
</dbReference>
<dbReference type="STRING" id="204669.Acid345_3047"/>
<dbReference type="eggNOG" id="COG1999">
    <property type="taxonomic scope" value="Bacteria"/>
</dbReference>
<dbReference type="PROSITE" id="PS51257">
    <property type="entry name" value="PROKAR_LIPOPROTEIN"/>
    <property type="match status" value="1"/>
</dbReference>
<dbReference type="RefSeq" id="WP_011523849.1">
    <property type="nucleotide sequence ID" value="NC_008009.1"/>
</dbReference>
<proteinExistence type="inferred from homology"/>
<accession>Q1IM52</accession>
<organism evidence="6 7">
    <name type="scientific">Koribacter versatilis (strain Ellin345)</name>
    <dbReference type="NCBI Taxonomy" id="204669"/>
    <lineage>
        <taxon>Bacteria</taxon>
        <taxon>Pseudomonadati</taxon>
        <taxon>Acidobacteriota</taxon>
        <taxon>Terriglobia</taxon>
        <taxon>Terriglobales</taxon>
        <taxon>Candidatus Korobacteraceae</taxon>
        <taxon>Candidatus Korobacter</taxon>
    </lineage>
</organism>
<dbReference type="EMBL" id="CP000360">
    <property type="protein sequence ID" value="ABF42048.1"/>
    <property type="molecule type" value="Genomic_DNA"/>
</dbReference>
<dbReference type="InterPro" id="IPR003782">
    <property type="entry name" value="SCO1/SenC"/>
</dbReference>
<sequence>MRLTRQVAPLVALLVLFTSCSRKPERRYDLSGKIIAMDAKAHELTIQHQDIPGLMKGMTMPFRVKDDWVFQAAHPGDSITATLVISGDSSHLENPVITQSSGPTTIDGSVRVPQIGDTVPDFAFTNQDGKKIKLVQFRGKTLLLTFIYTRCPLPDYCIRMSNNFSAVARQMKQQPSIYDKTQQLSISFDPEYDKPAVLREYGGRYAGDVDPKFTHWQFVTATPEETKKVADFFGLSYTPDGATIVHSLRTAVIGPDGKIAHIFSGNDWKPEDAVSAMESTLQ</sequence>
<feature type="disulfide bond" description="Redox-active" evidence="4">
    <location>
        <begin position="151"/>
        <end position="157"/>
    </location>
</feature>
<dbReference type="OrthoDB" id="115161at2"/>
<keyword evidence="3" id="KW-0479">Metal-binding</keyword>
<evidence type="ECO:0000313" key="6">
    <source>
        <dbReference type="EMBL" id="ABF42048.1"/>
    </source>
</evidence>
<dbReference type="Proteomes" id="UP000002432">
    <property type="component" value="Chromosome"/>
</dbReference>
<dbReference type="InterPro" id="IPR021647">
    <property type="entry name" value="CusF_Ec"/>
</dbReference>
<dbReference type="InterPro" id="IPR013766">
    <property type="entry name" value="Thioredoxin_domain"/>
</dbReference>
<dbReference type="EnsemblBacteria" id="ABF42048">
    <property type="protein sequence ID" value="ABF42048"/>
    <property type="gene ID" value="Acid345_3047"/>
</dbReference>
<dbReference type="GO" id="GO:0046872">
    <property type="term" value="F:metal ion binding"/>
    <property type="evidence" value="ECO:0007669"/>
    <property type="project" value="UniProtKB-KW"/>
</dbReference>
<dbReference type="Pfam" id="PF02630">
    <property type="entry name" value="SCO1-SenC"/>
    <property type="match status" value="1"/>
</dbReference>
<dbReference type="eggNOG" id="COG5569">
    <property type="taxonomic scope" value="Bacteria"/>
</dbReference>
<feature type="binding site" evidence="3">
    <location>
        <position position="151"/>
    </location>
    <ligand>
        <name>Cu cation</name>
        <dbReference type="ChEBI" id="CHEBI:23378"/>
    </ligand>
</feature>
<gene>
    <name evidence="6" type="ordered locus">Acid345_3047</name>
</gene>
<protein>
    <submittedName>
        <fullName evidence="6">Electron transport protein SCO1/SenC</fullName>
    </submittedName>
</protein>
<keyword evidence="2 3" id="KW-0186">Copper</keyword>
<dbReference type="HOGENOM" id="CLU_066625_0_0_0"/>
<feature type="binding site" evidence="3">
    <location>
        <position position="246"/>
    </location>
    <ligand>
        <name>Cu cation</name>
        <dbReference type="ChEBI" id="CHEBI:23378"/>
    </ligand>
</feature>
<dbReference type="AlphaFoldDB" id="Q1IM52"/>
<comment type="similarity">
    <text evidence="1">Belongs to the SCO1/2 family.</text>
</comment>
<dbReference type="PROSITE" id="PS51352">
    <property type="entry name" value="THIOREDOXIN_2"/>
    <property type="match status" value="1"/>
</dbReference>
<evidence type="ECO:0000259" key="5">
    <source>
        <dbReference type="PROSITE" id="PS51352"/>
    </source>
</evidence>
<evidence type="ECO:0000313" key="7">
    <source>
        <dbReference type="Proteomes" id="UP000002432"/>
    </source>
</evidence>
<dbReference type="Pfam" id="PF11604">
    <property type="entry name" value="CusF_Ec"/>
    <property type="match status" value="1"/>
</dbReference>
<keyword evidence="7" id="KW-1185">Reference proteome</keyword>
<dbReference type="PANTHER" id="PTHR12151:SF25">
    <property type="entry name" value="LINALOOL DEHYDRATASE_ISOMERASE DOMAIN-CONTAINING PROTEIN"/>
    <property type="match status" value="1"/>
</dbReference>
<dbReference type="InterPro" id="IPR042230">
    <property type="entry name" value="CusF_sf"/>
</dbReference>
<evidence type="ECO:0000256" key="1">
    <source>
        <dbReference type="ARBA" id="ARBA00010996"/>
    </source>
</evidence>
<keyword evidence="4" id="KW-1015">Disulfide bond</keyword>
<dbReference type="CDD" id="cd02968">
    <property type="entry name" value="SCO"/>
    <property type="match status" value="1"/>
</dbReference>
<evidence type="ECO:0000256" key="2">
    <source>
        <dbReference type="ARBA" id="ARBA00023008"/>
    </source>
</evidence>